<keyword evidence="8 10" id="KW-1133">Transmembrane helix</keyword>
<dbReference type="CDD" id="cd17320">
    <property type="entry name" value="MFS_MdfA_MDR_like"/>
    <property type="match status" value="1"/>
</dbReference>
<feature type="transmembrane region" description="Helical" evidence="10">
    <location>
        <begin position="83"/>
        <end position="102"/>
    </location>
</feature>
<dbReference type="Pfam" id="PF07690">
    <property type="entry name" value="MFS_1"/>
    <property type="match status" value="1"/>
</dbReference>
<feature type="transmembrane region" description="Helical" evidence="10">
    <location>
        <begin position="255"/>
        <end position="276"/>
    </location>
</feature>
<keyword evidence="9 10" id="KW-0472">Membrane</keyword>
<evidence type="ECO:0000256" key="8">
    <source>
        <dbReference type="ARBA" id="ARBA00022989"/>
    </source>
</evidence>
<sequence>MENHPPVRYLDRLSPPHLSTLILITGLAAMSMNVFLPSLPNMVVWFDAPYHLVQLSVAGFLAANAVLQVFIGPVADKFGRRPVILAGLAIFCLATLGCLLARDIGTFLLFRMIQASVAVCMALSRAVVRDMNAPDRAASMMGYVTMGMALVPMLAPAVGGMLDSIFGWRGSFWLMLASGLAILALTWADLGETGSKSGNSLMQQFGEYPELLTSPRFWGYCLAAAFSSGAFFAYLGGAPFVASNVFGLSPAAFGLWTGIPGIGYFAGNFVTGLVATRIGVNRMIMCGSATVAAGMIAALALSYAGLGGPAVFFGSMFLVGVGNGMTIPSANSGMLSVRPHLAGTAAGLGGAIMIGGGAGLSVLAGLVLQPGRGEYPLIWLMFATAIAGVCSIMLVIWRERQIGISLDGR</sequence>
<gene>
    <name evidence="12" type="ORF">GLS40_07405</name>
</gene>
<evidence type="ECO:0000256" key="10">
    <source>
        <dbReference type="RuleBase" id="RU365088"/>
    </source>
</evidence>
<dbReference type="InterPro" id="IPR020846">
    <property type="entry name" value="MFS_dom"/>
</dbReference>
<dbReference type="EMBL" id="WNXQ01000003">
    <property type="protein sequence ID" value="MWB77845.1"/>
    <property type="molecule type" value="Genomic_DNA"/>
</dbReference>
<comment type="function">
    <text evidence="1">Resistance to tetracycline by an active tetracycline efflux. This is an energy-dependent process that decreases the accumulation of the antibiotic in whole cells. This protein functions as a metal-tetracycline/H(+) antiporter.</text>
</comment>
<dbReference type="RefSeq" id="WP_160382101.1">
    <property type="nucleotide sequence ID" value="NZ_WNXQ01000003.1"/>
</dbReference>
<dbReference type="InterPro" id="IPR004812">
    <property type="entry name" value="Efflux_drug-R_Bcr/CmlA"/>
</dbReference>
<feature type="transmembrane region" description="Helical" evidence="10">
    <location>
        <begin position="21"/>
        <end position="39"/>
    </location>
</feature>
<proteinExistence type="inferred from homology"/>
<dbReference type="Gene3D" id="1.20.1720.10">
    <property type="entry name" value="Multidrug resistance protein D"/>
    <property type="match status" value="1"/>
</dbReference>
<evidence type="ECO:0000256" key="4">
    <source>
        <dbReference type="ARBA" id="ARBA00007520"/>
    </source>
</evidence>
<evidence type="ECO:0000256" key="1">
    <source>
        <dbReference type="ARBA" id="ARBA00003279"/>
    </source>
</evidence>
<dbReference type="PROSITE" id="PS50850">
    <property type="entry name" value="MFS"/>
    <property type="match status" value="1"/>
</dbReference>
<accession>A0A844W455</accession>
<feature type="transmembrane region" description="Helical" evidence="10">
    <location>
        <begin position="108"/>
        <end position="128"/>
    </location>
</feature>
<dbReference type="Proteomes" id="UP000443843">
    <property type="component" value="Unassembled WGS sequence"/>
</dbReference>
<evidence type="ECO:0000313" key="12">
    <source>
        <dbReference type="EMBL" id="MWB77845.1"/>
    </source>
</evidence>
<evidence type="ECO:0000256" key="7">
    <source>
        <dbReference type="ARBA" id="ARBA00022692"/>
    </source>
</evidence>
<keyword evidence="6" id="KW-1003">Cell membrane</keyword>
<dbReference type="InterPro" id="IPR036259">
    <property type="entry name" value="MFS_trans_sf"/>
</dbReference>
<dbReference type="PANTHER" id="PTHR42718">
    <property type="entry name" value="MAJOR FACILITATOR SUPERFAMILY MULTIDRUG TRANSPORTER MFSC"/>
    <property type="match status" value="1"/>
</dbReference>
<comment type="similarity">
    <text evidence="4">Belongs to the major facilitator superfamily. TCR/Tet family.</text>
</comment>
<evidence type="ECO:0000259" key="11">
    <source>
        <dbReference type="PROSITE" id="PS50850"/>
    </source>
</evidence>
<keyword evidence="7 10" id="KW-0812">Transmembrane</keyword>
<evidence type="ECO:0000256" key="2">
    <source>
        <dbReference type="ARBA" id="ARBA00004651"/>
    </source>
</evidence>
<dbReference type="PANTHER" id="PTHR42718:SF9">
    <property type="entry name" value="MAJOR FACILITATOR SUPERFAMILY MULTIDRUG TRANSPORTER MFSC"/>
    <property type="match status" value="1"/>
</dbReference>
<organism evidence="12 13">
    <name type="scientific">Pseudooceanicola pacificus</name>
    <dbReference type="NCBI Taxonomy" id="2676438"/>
    <lineage>
        <taxon>Bacteria</taxon>
        <taxon>Pseudomonadati</taxon>
        <taxon>Pseudomonadota</taxon>
        <taxon>Alphaproteobacteria</taxon>
        <taxon>Rhodobacterales</taxon>
        <taxon>Paracoccaceae</taxon>
        <taxon>Pseudooceanicola</taxon>
    </lineage>
</organism>
<feature type="transmembrane region" description="Helical" evidence="10">
    <location>
        <begin position="51"/>
        <end position="71"/>
    </location>
</feature>
<dbReference type="InterPro" id="IPR005829">
    <property type="entry name" value="Sugar_transporter_CS"/>
</dbReference>
<dbReference type="GO" id="GO:0005886">
    <property type="term" value="C:plasma membrane"/>
    <property type="evidence" value="ECO:0007669"/>
    <property type="project" value="UniProtKB-SubCell"/>
</dbReference>
<evidence type="ECO:0000256" key="5">
    <source>
        <dbReference type="ARBA" id="ARBA00022448"/>
    </source>
</evidence>
<feature type="domain" description="Major facilitator superfamily (MFS) profile" evidence="11">
    <location>
        <begin position="17"/>
        <end position="400"/>
    </location>
</feature>
<dbReference type="InterPro" id="IPR011701">
    <property type="entry name" value="MFS"/>
</dbReference>
<feature type="transmembrane region" description="Helical" evidence="10">
    <location>
        <begin position="310"/>
        <end position="329"/>
    </location>
</feature>
<dbReference type="GO" id="GO:0042910">
    <property type="term" value="F:xenobiotic transmembrane transporter activity"/>
    <property type="evidence" value="ECO:0007669"/>
    <property type="project" value="InterPro"/>
</dbReference>
<dbReference type="PROSITE" id="PS00216">
    <property type="entry name" value="SUGAR_TRANSPORT_1"/>
    <property type="match status" value="1"/>
</dbReference>
<comment type="caution">
    <text evidence="12">The sequence shown here is derived from an EMBL/GenBank/DDBJ whole genome shotgun (WGS) entry which is preliminary data.</text>
</comment>
<evidence type="ECO:0000256" key="3">
    <source>
        <dbReference type="ARBA" id="ARBA00006236"/>
    </source>
</evidence>
<keyword evidence="10" id="KW-0997">Cell inner membrane</keyword>
<dbReference type="AlphaFoldDB" id="A0A844W455"/>
<feature type="transmembrane region" description="Helical" evidence="10">
    <location>
        <begin position="140"/>
        <end position="159"/>
    </location>
</feature>
<feature type="transmembrane region" description="Helical" evidence="10">
    <location>
        <begin position="341"/>
        <end position="365"/>
    </location>
</feature>
<feature type="transmembrane region" description="Helical" evidence="10">
    <location>
        <begin position="377"/>
        <end position="397"/>
    </location>
</feature>
<reference evidence="12 13" key="1">
    <citation type="submission" date="2019-11" db="EMBL/GenBank/DDBJ databases">
        <title>Pseudooceanicola pacifica sp. nov., isolated from deep-sea sediment of the Pacific Ocean.</title>
        <authorList>
            <person name="Lyu L."/>
        </authorList>
    </citation>
    <scope>NUCLEOTIDE SEQUENCE [LARGE SCALE GENOMIC DNA]</scope>
    <source>
        <strain evidence="12 13">216_PA32_1</strain>
    </source>
</reference>
<feature type="transmembrane region" description="Helical" evidence="10">
    <location>
        <begin position="217"/>
        <end position="235"/>
    </location>
</feature>
<dbReference type="InterPro" id="IPR001958">
    <property type="entry name" value="Tet-R_TetA/multi-R_MdtG-like"/>
</dbReference>
<feature type="transmembrane region" description="Helical" evidence="10">
    <location>
        <begin position="283"/>
        <end position="304"/>
    </location>
</feature>
<comment type="subcellular location">
    <subcellularLocation>
        <location evidence="10">Cell inner membrane</location>
        <topology evidence="10">Multi-pass membrane protein</topology>
    </subcellularLocation>
    <subcellularLocation>
        <location evidence="2">Cell membrane</location>
        <topology evidence="2">Multi-pass membrane protein</topology>
    </subcellularLocation>
</comment>
<name>A0A844W455_9RHOB</name>
<protein>
    <recommendedName>
        <fullName evidence="10">Bcr/CflA family efflux transporter</fullName>
    </recommendedName>
</protein>
<keyword evidence="13" id="KW-1185">Reference proteome</keyword>
<evidence type="ECO:0000256" key="6">
    <source>
        <dbReference type="ARBA" id="ARBA00022475"/>
    </source>
</evidence>
<evidence type="ECO:0000256" key="9">
    <source>
        <dbReference type="ARBA" id="ARBA00023136"/>
    </source>
</evidence>
<dbReference type="SUPFAM" id="SSF103473">
    <property type="entry name" value="MFS general substrate transporter"/>
    <property type="match status" value="1"/>
</dbReference>
<comment type="similarity">
    <text evidence="3 10">Belongs to the major facilitator superfamily. Bcr/CmlA family.</text>
</comment>
<dbReference type="PRINTS" id="PR01035">
    <property type="entry name" value="TCRTETA"/>
</dbReference>
<dbReference type="NCBIfam" id="TIGR00710">
    <property type="entry name" value="efflux_Bcr_CflA"/>
    <property type="match status" value="1"/>
</dbReference>
<feature type="transmembrane region" description="Helical" evidence="10">
    <location>
        <begin position="171"/>
        <end position="190"/>
    </location>
</feature>
<dbReference type="GO" id="GO:1990961">
    <property type="term" value="P:xenobiotic detoxification by transmembrane export across the plasma membrane"/>
    <property type="evidence" value="ECO:0007669"/>
    <property type="project" value="InterPro"/>
</dbReference>
<keyword evidence="5 10" id="KW-0813">Transport</keyword>
<evidence type="ECO:0000313" key="13">
    <source>
        <dbReference type="Proteomes" id="UP000443843"/>
    </source>
</evidence>